<evidence type="ECO:0000256" key="6">
    <source>
        <dbReference type="RuleBase" id="RU003355"/>
    </source>
</evidence>
<dbReference type="RefSeq" id="WP_249044708.1">
    <property type="nucleotide sequence ID" value="NZ_JAGIOO010000001.1"/>
</dbReference>
<gene>
    <name evidence="8" type="ORF">JOF53_006355</name>
</gene>
<dbReference type="Proteomes" id="UP001519363">
    <property type="component" value="Unassembled WGS sequence"/>
</dbReference>
<dbReference type="Pfam" id="PF00082">
    <property type="entry name" value="Peptidase_S8"/>
    <property type="match status" value="1"/>
</dbReference>
<evidence type="ECO:0000313" key="9">
    <source>
        <dbReference type="Proteomes" id="UP001519363"/>
    </source>
</evidence>
<dbReference type="InterPro" id="IPR023827">
    <property type="entry name" value="Peptidase_S8_Asp-AS"/>
</dbReference>
<reference evidence="8 9" key="1">
    <citation type="submission" date="2021-03" db="EMBL/GenBank/DDBJ databases">
        <title>Sequencing the genomes of 1000 actinobacteria strains.</title>
        <authorList>
            <person name="Klenk H.-P."/>
        </authorList>
    </citation>
    <scope>NUCLEOTIDE SEQUENCE [LARGE SCALE GENOMIC DNA]</scope>
    <source>
        <strain evidence="8 9">DSM 44580</strain>
    </source>
</reference>
<dbReference type="Gene3D" id="3.40.50.200">
    <property type="entry name" value="Peptidase S8/S53 domain"/>
    <property type="match status" value="1"/>
</dbReference>
<dbReference type="PANTHER" id="PTHR43399">
    <property type="entry name" value="SUBTILISIN-RELATED"/>
    <property type="match status" value="1"/>
</dbReference>
<evidence type="ECO:0000256" key="4">
    <source>
        <dbReference type="ARBA" id="ARBA00022825"/>
    </source>
</evidence>
<dbReference type="GO" id="GO:0006508">
    <property type="term" value="P:proteolysis"/>
    <property type="evidence" value="ECO:0007669"/>
    <property type="project" value="UniProtKB-KW"/>
</dbReference>
<protein>
    <submittedName>
        <fullName evidence="8">Subtilisin family serine protease</fullName>
    </submittedName>
</protein>
<evidence type="ECO:0000256" key="1">
    <source>
        <dbReference type="ARBA" id="ARBA00011073"/>
    </source>
</evidence>
<dbReference type="InterPro" id="IPR023828">
    <property type="entry name" value="Peptidase_S8_Ser-AS"/>
</dbReference>
<evidence type="ECO:0000256" key="3">
    <source>
        <dbReference type="ARBA" id="ARBA00022801"/>
    </source>
</evidence>
<dbReference type="PROSITE" id="PS00138">
    <property type="entry name" value="SUBTILASE_SER"/>
    <property type="match status" value="1"/>
</dbReference>
<evidence type="ECO:0000313" key="8">
    <source>
        <dbReference type="EMBL" id="MBP2477483.1"/>
    </source>
</evidence>
<dbReference type="SUPFAM" id="SSF52743">
    <property type="entry name" value="Subtilisin-like"/>
    <property type="match status" value="1"/>
</dbReference>
<dbReference type="GO" id="GO:0008233">
    <property type="term" value="F:peptidase activity"/>
    <property type="evidence" value="ECO:0007669"/>
    <property type="project" value="UniProtKB-KW"/>
</dbReference>
<dbReference type="PROSITE" id="PS51892">
    <property type="entry name" value="SUBTILASE"/>
    <property type="match status" value="1"/>
</dbReference>
<dbReference type="EMBL" id="JAGIOO010000001">
    <property type="protein sequence ID" value="MBP2477483.1"/>
    <property type="molecule type" value="Genomic_DNA"/>
</dbReference>
<accession>A0ABS5ALN5</accession>
<dbReference type="PROSITE" id="PS00137">
    <property type="entry name" value="SUBTILASE_HIS"/>
    <property type="match status" value="1"/>
</dbReference>
<keyword evidence="9" id="KW-1185">Reference proteome</keyword>
<dbReference type="InterPro" id="IPR015500">
    <property type="entry name" value="Peptidase_S8_subtilisin-rel"/>
</dbReference>
<keyword evidence="4 5" id="KW-0720">Serine protease</keyword>
<sequence>MTLVTGDRVRLDRAPDGSATVLVEPAAGREHLGFARETTTGRDGTHHRVVPADAVPLLAEGRLDPRLFDVTELARQDTSAEVPLILTYTGAREAAPAGTRPVRSLSAINGAAVRGGGVRFWDWVRSKPAGLGKVWLDGAAKPALATSAPQVGAPAAWQSGLTGAGVTVGVLDSGVDGTHPDLAGKLVAQRDFTGTLPRGGDDLGHGTHVAGIIAGSGAASAGRYRGVAPEAKLVSGKVCLSFGCPDSMVIAGMEWIAPQAKVVNLSLGGDTTDGTDPVSQALNALSAQHGTLFVVSAGNDKSLDPPDPLAGITAPASADAALAVGSVTAQDTTSPFSHLGPRLNDLAVKPDLAAPGSGIVSARVPGTSTGDTEPVAEHYARASGTSMAAPHVAGAAALLVQQHPAWTVNRLKPQLMSSARPTAGVFEQGAGRLDAARAVSQTVSADGSVSFGFLPYQRGATSSRTVRYHNDGGAPVTLSLALDQTGVFSLSTNQVTVPPGGDAQVQVTARSGGAAGQQSTRLTATAPGVSARTAIGAVVEPESYTLTVRLRARAASFAVGLGQAVDTTTGAATGLRFTPAGRTGVATVRLPKGRYDLNALDLAADSTAVTMLSKPGLVLDRDTELSLDAAAGKPVRATVDRADARHQYGEYGVVSGGKDGIRTSTLSWTSGPGQQLFAVPTQGTVGDHTYAYFQRATLGPAHPATGPVPYLYHLAFLERGRIPAMLDRRVRDHELAEVHSRYRDQGSPETGLRADYALLPVAGSTSGMLVSYPFRFPARRTEYFTASPDVTWQHLLAVQRDGVPDIELHWAVRSFRPGRGEMAWNRAPLGPAFGDPGRGWGAHRTGDQLTVGVPLLSGNDPVLVTEPPPVGMTGRTVLSRDGQQLGAADTPGSGVFTVPAAAGRYTLHATATREVPWSVIGTRADVRWTYRDSGVDGAPLPLLVVRATGQVDDHNQARAGLPHLLNLTVLRQPGAPAARLTGLTAEVSYDDGTTWAKTPVLSFGNSGYTLLQHPKGTGFASLRLGATDADGNAVTQTVYRAYRIG</sequence>
<keyword evidence="2 5" id="KW-0645">Protease</keyword>
<organism evidence="8 9">
    <name type="scientific">Crossiella equi</name>
    <dbReference type="NCBI Taxonomy" id="130796"/>
    <lineage>
        <taxon>Bacteria</taxon>
        <taxon>Bacillati</taxon>
        <taxon>Actinomycetota</taxon>
        <taxon>Actinomycetes</taxon>
        <taxon>Pseudonocardiales</taxon>
        <taxon>Pseudonocardiaceae</taxon>
        <taxon>Crossiella</taxon>
    </lineage>
</organism>
<comment type="caution">
    <text evidence="8">The sequence shown here is derived from an EMBL/GenBank/DDBJ whole genome shotgun (WGS) entry which is preliminary data.</text>
</comment>
<feature type="domain" description="Peptidase S8/S53" evidence="7">
    <location>
        <begin position="163"/>
        <end position="431"/>
    </location>
</feature>
<dbReference type="InterPro" id="IPR022398">
    <property type="entry name" value="Peptidase_S8_His-AS"/>
</dbReference>
<dbReference type="PRINTS" id="PR00723">
    <property type="entry name" value="SUBTILISIN"/>
</dbReference>
<feature type="active site" description="Charge relay system" evidence="5">
    <location>
        <position position="205"/>
    </location>
</feature>
<feature type="active site" description="Charge relay system" evidence="5">
    <location>
        <position position="386"/>
    </location>
</feature>
<dbReference type="InterPro" id="IPR000209">
    <property type="entry name" value="Peptidase_S8/S53_dom"/>
</dbReference>
<name>A0ABS5ALN5_9PSEU</name>
<feature type="active site" description="Charge relay system" evidence="5">
    <location>
        <position position="172"/>
    </location>
</feature>
<dbReference type="PROSITE" id="PS00136">
    <property type="entry name" value="SUBTILASE_ASP"/>
    <property type="match status" value="1"/>
</dbReference>
<dbReference type="InterPro" id="IPR051048">
    <property type="entry name" value="Peptidase_S8/S53_subtilisin"/>
</dbReference>
<dbReference type="InterPro" id="IPR036852">
    <property type="entry name" value="Peptidase_S8/S53_dom_sf"/>
</dbReference>
<proteinExistence type="inferred from homology"/>
<comment type="similarity">
    <text evidence="1 5 6">Belongs to the peptidase S8 family.</text>
</comment>
<evidence type="ECO:0000256" key="2">
    <source>
        <dbReference type="ARBA" id="ARBA00022670"/>
    </source>
</evidence>
<evidence type="ECO:0000259" key="7">
    <source>
        <dbReference type="Pfam" id="PF00082"/>
    </source>
</evidence>
<evidence type="ECO:0000256" key="5">
    <source>
        <dbReference type="PROSITE-ProRule" id="PRU01240"/>
    </source>
</evidence>
<dbReference type="InterPro" id="IPR013783">
    <property type="entry name" value="Ig-like_fold"/>
</dbReference>
<dbReference type="Gene3D" id="2.60.40.10">
    <property type="entry name" value="Immunoglobulins"/>
    <property type="match status" value="1"/>
</dbReference>
<dbReference type="PANTHER" id="PTHR43399:SF4">
    <property type="entry name" value="CELL WALL-ASSOCIATED PROTEASE"/>
    <property type="match status" value="1"/>
</dbReference>
<keyword evidence="3 5" id="KW-0378">Hydrolase</keyword>